<keyword evidence="2" id="KW-1185">Reference proteome</keyword>
<evidence type="ECO:0000313" key="2">
    <source>
        <dbReference type="Proteomes" id="UP000807469"/>
    </source>
</evidence>
<name>A0A9P6CRN4_9AGAR</name>
<evidence type="ECO:0000313" key="1">
    <source>
        <dbReference type="EMBL" id="KAF9470229.1"/>
    </source>
</evidence>
<feature type="non-terminal residue" evidence="1">
    <location>
        <position position="1"/>
    </location>
</feature>
<sequence>RHPFTNIDNYITANVQLLEIKKKYNMHEKLTLTPPRDGKVNEFNFPEYPTSVLCYPREKNPSISDSLYAKIVATLATRYGKNPAIIKRHLSRDNIEFWGKLRRIDGGDLMRAADVGQVVAEDRRDATHVRYQLYVDKYTRFKRIAPEFVLQTFYGQVQQFVLIRLPPTPQLNLSEPATLIYAFIRTCPITSHHPKLDVHYYSNEQGSTDLVDIATVQCLVGRIYDRGTWAIIDRSGKLARAASFDG</sequence>
<organism evidence="1 2">
    <name type="scientific">Pholiota conissans</name>
    <dbReference type="NCBI Taxonomy" id="109636"/>
    <lineage>
        <taxon>Eukaryota</taxon>
        <taxon>Fungi</taxon>
        <taxon>Dikarya</taxon>
        <taxon>Basidiomycota</taxon>
        <taxon>Agaricomycotina</taxon>
        <taxon>Agaricomycetes</taxon>
        <taxon>Agaricomycetidae</taxon>
        <taxon>Agaricales</taxon>
        <taxon>Agaricineae</taxon>
        <taxon>Strophariaceae</taxon>
        <taxon>Pholiota</taxon>
    </lineage>
</organism>
<comment type="caution">
    <text evidence="1">The sequence shown here is derived from an EMBL/GenBank/DDBJ whole genome shotgun (WGS) entry which is preliminary data.</text>
</comment>
<gene>
    <name evidence="1" type="ORF">BDN70DRAFT_821602</name>
</gene>
<dbReference type="OrthoDB" id="6613063at2759"/>
<reference evidence="1" key="1">
    <citation type="submission" date="2020-11" db="EMBL/GenBank/DDBJ databases">
        <authorList>
            <consortium name="DOE Joint Genome Institute"/>
            <person name="Ahrendt S."/>
            <person name="Riley R."/>
            <person name="Andreopoulos W."/>
            <person name="Labutti K."/>
            <person name="Pangilinan J."/>
            <person name="Ruiz-Duenas F.J."/>
            <person name="Barrasa J.M."/>
            <person name="Sanchez-Garcia M."/>
            <person name="Camarero S."/>
            <person name="Miyauchi S."/>
            <person name="Serrano A."/>
            <person name="Linde D."/>
            <person name="Babiker R."/>
            <person name="Drula E."/>
            <person name="Ayuso-Fernandez I."/>
            <person name="Pacheco R."/>
            <person name="Padilla G."/>
            <person name="Ferreira P."/>
            <person name="Barriuso J."/>
            <person name="Kellner H."/>
            <person name="Castanera R."/>
            <person name="Alfaro M."/>
            <person name="Ramirez L."/>
            <person name="Pisabarro A.G."/>
            <person name="Kuo A."/>
            <person name="Tritt A."/>
            <person name="Lipzen A."/>
            <person name="He G."/>
            <person name="Yan M."/>
            <person name="Ng V."/>
            <person name="Cullen D."/>
            <person name="Martin F."/>
            <person name="Rosso M.-N."/>
            <person name="Henrissat B."/>
            <person name="Hibbett D."/>
            <person name="Martinez A.T."/>
            <person name="Grigoriev I.V."/>
        </authorList>
    </citation>
    <scope>NUCLEOTIDE SEQUENCE</scope>
    <source>
        <strain evidence="1">CIRM-BRFM 674</strain>
    </source>
</reference>
<proteinExistence type="predicted"/>
<dbReference type="AlphaFoldDB" id="A0A9P6CRN4"/>
<accession>A0A9P6CRN4</accession>
<protein>
    <submittedName>
        <fullName evidence="1">Uncharacterized protein</fullName>
    </submittedName>
</protein>
<dbReference type="EMBL" id="MU156141">
    <property type="protein sequence ID" value="KAF9470229.1"/>
    <property type="molecule type" value="Genomic_DNA"/>
</dbReference>
<dbReference type="Proteomes" id="UP000807469">
    <property type="component" value="Unassembled WGS sequence"/>
</dbReference>